<gene>
    <name evidence="6" type="primary">LOC116203021</name>
</gene>
<dbReference type="PANTHER" id="PTHR32282:SF33">
    <property type="entry name" value="PEPTIDOGLYCAN GLYCOSYLTRANSFERASE"/>
    <property type="match status" value="1"/>
</dbReference>
<dbReference type="InterPro" id="IPR023346">
    <property type="entry name" value="Lysozyme-like_dom_sf"/>
</dbReference>
<protein>
    <submittedName>
        <fullName evidence="6">Uncharacterized protein LOC116203021 isoform X1</fullName>
    </submittedName>
</protein>
<reference evidence="5" key="1">
    <citation type="journal article" date="2020" name="Plant Biotechnol. J.">
        <title>The pomegranate (Punica granatum L.) draft genome dissects genetic divergence between soft- and hard-seeded cultivars.</title>
        <authorList>
            <person name="Luo X."/>
            <person name="Li H."/>
            <person name="Wu Z."/>
            <person name="Yao W."/>
            <person name="Zhao P."/>
            <person name="Cao D."/>
            <person name="Yu H."/>
            <person name="Li K."/>
            <person name="Poudel K."/>
            <person name="Zhao D."/>
            <person name="Zhang F."/>
            <person name="Xia X."/>
            <person name="Chen L."/>
            <person name="Wang Q."/>
            <person name="Jing D."/>
            <person name="Cao S."/>
        </authorList>
    </citation>
    <scope>NUCLEOTIDE SEQUENCE [LARGE SCALE GENOMIC DNA]</scope>
    <source>
        <strain evidence="5">cv. Tunisia</strain>
    </source>
</reference>
<feature type="domain" description="Glycosyl transferase family 51" evidence="4">
    <location>
        <begin position="115"/>
        <end position="258"/>
    </location>
</feature>
<organism evidence="5 6">
    <name type="scientific">Punica granatum</name>
    <name type="common">Pomegranate</name>
    <dbReference type="NCBI Taxonomy" id="22663"/>
    <lineage>
        <taxon>Eukaryota</taxon>
        <taxon>Viridiplantae</taxon>
        <taxon>Streptophyta</taxon>
        <taxon>Embryophyta</taxon>
        <taxon>Tracheophyta</taxon>
        <taxon>Spermatophyta</taxon>
        <taxon>Magnoliopsida</taxon>
        <taxon>eudicotyledons</taxon>
        <taxon>Gunneridae</taxon>
        <taxon>Pentapetalae</taxon>
        <taxon>rosids</taxon>
        <taxon>malvids</taxon>
        <taxon>Myrtales</taxon>
        <taxon>Lythraceae</taxon>
        <taxon>Punica</taxon>
    </lineage>
</organism>
<dbReference type="InterPro" id="IPR036950">
    <property type="entry name" value="PBP_transglycosylase"/>
</dbReference>
<reference evidence="6" key="2">
    <citation type="submission" date="2025-08" db="UniProtKB">
        <authorList>
            <consortium name="RefSeq"/>
        </authorList>
    </citation>
    <scope>IDENTIFICATION</scope>
    <source>
        <tissue evidence="6">Leaf</tissue>
    </source>
</reference>
<dbReference type="InterPro" id="IPR050396">
    <property type="entry name" value="Glycosyltr_51/Transpeptidase"/>
</dbReference>
<name>A0A6P8DAQ6_PUNGR</name>
<dbReference type="Gene3D" id="1.10.3810.10">
    <property type="entry name" value="Biosynthetic peptidoglycan transglycosylase-like"/>
    <property type="match status" value="1"/>
</dbReference>
<evidence type="ECO:0000256" key="3">
    <source>
        <dbReference type="SAM" id="Phobius"/>
    </source>
</evidence>
<dbReference type="GO" id="GO:0008955">
    <property type="term" value="F:peptidoglycan glycosyltransferase activity"/>
    <property type="evidence" value="ECO:0007669"/>
    <property type="project" value="TreeGrafter"/>
</dbReference>
<evidence type="ECO:0000313" key="6">
    <source>
        <dbReference type="RefSeq" id="XP_031390531.1"/>
    </source>
</evidence>
<dbReference type="OrthoDB" id="2017226at2759"/>
<feature type="region of interest" description="Disordered" evidence="2">
    <location>
        <begin position="295"/>
        <end position="319"/>
    </location>
</feature>
<accession>A0A6P8DAQ6</accession>
<keyword evidence="3" id="KW-0812">Transmembrane</keyword>
<evidence type="ECO:0000259" key="4">
    <source>
        <dbReference type="Pfam" id="PF00912"/>
    </source>
</evidence>
<keyword evidence="5" id="KW-1185">Reference proteome</keyword>
<dbReference type="GeneID" id="116203021"/>
<dbReference type="AlphaFoldDB" id="A0A6P8DAQ6"/>
<evidence type="ECO:0000313" key="5">
    <source>
        <dbReference type="Proteomes" id="UP000515151"/>
    </source>
</evidence>
<sequence>MSFVLTPTSRLLLPNRRTFLFHRRNAAESFSFSTSSTLTCLNSPAGTRINSAQSCSNSSTDPVDRPENIPIFGLFIPLAFSLVLLCLRLFHGVLLPEFPRRWRELVVLSRAAESRMRAYPAHLWQAVVAYEDRRFFRHCGVDPIGIARAAVSFSARGGGSTITQQLVKNAFLKNERTLARKIVEMVLALALERTLSKWQILSSYLSEIYWGHGIYGIESASMFYFRKRPSLLCFGESTILAGMIPAPELRSPFRDPSREHLFNRGVIFQVRVLKRMVKVGFIDVEMALETVKQPASLSDNGPKSADGSSNSFYSSKQGNIKSDKMKHGAMDLSIIGDIWDWEKESKIWEAREDMERWAAELQRSKQITESSSQTHTKRA</sequence>
<feature type="transmembrane region" description="Helical" evidence="3">
    <location>
        <begin position="69"/>
        <end position="90"/>
    </location>
</feature>
<dbReference type="Pfam" id="PF00912">
    <property type="entry name" value="Transgly"/>
    <property type="match status" value="1"/>
</dbReference>
<keyword evidence="3" id="KW-0472">Membrane</keyword>
<feature type="compositionally biased region" description="Polar residues" evidence="2">
    <location>
        <begin position="364"/>
        <end position="379"/>
    </location>
</feature>
<dbReference type="InterPro" id="IPR001264">
    <property type="entry name" value="Glyco_trans_51"/>
</dbReference>
<proteinExistence type="predicted"/>
<dbReference type="PANTHER" id="PTHR32282">
    <property type="entry name" value="BINDING PROTEIN TRANSPEPTIDASE, PUTATIVE-RELATED"/>
    <property type="match status" value="1"/>
</dbReference>
<evidence type="ECO:0000256" key="2">
    <source>
        <dbReference type="SAM" id="MobiDB-lite"/>
    </source>
</evidence>
<dbReference type="SUPFAM" id="SSF53955">
    <property type="entry name" value="Lysozyme-like"/>
    <property type="match status" value="1"/>
</dbReference>
<evidence type="ECO:0000256" key="1">
    <source>
        <dbReference type="ARBA" id="ARBA00022679"/>
    </source>
</evidence>
<feature type="region of interest" description="Disordered" evidence="2">
    <location>
        <begin position="360"/>
        <end position="379"/>
    </location>
</feature>
<dbReference type="RefSeq" id="XP_031390531.1">
    <property type="nucleotide sequence ID" value="XM_031534671.1"/>
</dbReference>
<dbReference type="Proteomes" id="UP000515151">
    <property type="component" value="Chromosome 4"/>
</dbReference>
<keyword evidence="3" id="KW-1133">Transmembrane helix</keyword>
<keyword evidence="1" id="KW-0808">Transferase</keyword>